<feature type="transmembrane region" description="Helical" evidence="7">
    <location>
        <begin position="69"/>
        <end position="87"/>
    </location>
</feature>
<feature type="non-terminal residue" evidence="8">
    <location>
        <position position="1"/>
    </location>
</feature>
<feature type="transmembrane region" description="Helical" evidence="7">
    <location>
        <begin position="36"/>
        <end position="57"/>
    </location>
</feature>
<evidence type="ECO:0000256" key="4">
    <source>
        <dbReference type="ARBA" id="ARBA00022989"/>
    </source>
</evidence>
<dbReference type="EMBL" id="NCKU01003024">
    <property type="protein sequence ID" value="RWS08328.1"/>
    <property type="molecule type" value="Genomic_DNA"/>
</dbReference>
<dbReference type="STRING" id="1965070.A0A443QZA6"/>
<keyword evidence="9" id="KW-1185">Reference proteome</keyword>
<evidence type="ECO:0000256" key="5">
    <source>
        <dbReference type="ARBA" id="ARBA00023136"/>
    </source>
</evidence>
<comment type="subcellular location">
    <subcellularLocation>
        <location evidence="1">Membrane</location>
        <topology evidence="1">Multi-pass membrane protein</topology>
    </subcellularLocation>
</comment>
<gene>
    <name evidence="8" type="ORF">B4U79_11759</name>
</gene>
<evidence type="ECO:0000256" key="6">
    <source>
        <dbReference type="RuleBase" id="RU000477"/>
    </source>
</evidence>
<keyword evidence="5 7" id="KW-0472">Membrane</keyword>
<organism evidence="8 9">
    <name type="scientific">Dinothrombium tinctorium</name>
    <dbReference type="NCBI Taxonomy" id="1965070"/>
    <lineage>
        <taxon>Eukaryota</taxon>
        <taxon>Metazoa</taxon>
        <taxon>Ecdysozoa</taxon>
        <taxon>Arthropoda</taxon>
        <taxon>Chelicerata</taxon>
        <taxon>Arachnida</taxon>
        <taxon>Acari</taxon>
        <taxon>Acariformes</taxon>
        <taxon>Trombidiformes</taxon>
        <taxon>Prostigmata</taxon>
        <taxon>Anystina</taxon>
        <taxon>Parasitengona</taxon>
        <taxon>Trombidioidea</taxon>
        <taxon>Trombidiidae</taxon>
        <taxon>Dinothrombium</taxon>
    </lineage>
</organism>
<dbReference type="GO" id="GO:0005886">
    <property type="term" value="C:plasma membrane"/>
    <property type="evidence" value="ECO:0007669"/>
    <property type="project" value="TreeGrafter"/>
</dbReference>
<keyword evidence="4 7" id="KW-1133">Transmembrane helix</keyword>
<dbReference type="AlphaFoldDB" id="A0A443QZA6"/>
<dbReference type="PANTHER" id="PTHR19139">
    <property type="entry name" value="AQUAPORIN TRANSPORTER"/>
    <property type="match status" value="1"/>
</dbReference>
<dbReference type="PRINTS" id="PR00783">
    <property type="entry name" value="MINTRINSICP"/>
</dbReference>
<proteinExistence type="inferred from homology"/>
<sequence>WAKKNLCNCCFFHSVSVPGHQGALGISLAHDQLGSWQIFGVEFVLTFLVVFTIFATLDHKSFGSDSLSVGIAYLVCSLSGVPASGASMNPARTLGPAFVMNRWKHHWVYWIAPITGGMLAALIYHFIFDTKKLGKIVRRTLYDLEKENNHEYDSELETKASNKSSVGNALITHSGSSYSTSGSSNSSGVRSNHVYSGLQGSNNYDNYRTSSVITADALGSGQFQHTLALPSNNYYSSATYAGIYNTRTPHSLKAMPKMDYICSSNSIASNGQTKF</sequence>
<keyword evidence="3 6" id="KW-0812">Transmembrane</keyword>
<dbReference type="InterPro" id="IPR000425">
    <property type="entry name" value="MIP"/>
</dbReference>
<dbReference type="Pfam" id="PF00230">
    <property type="entry name" value="MIP"/>
    <property type="match status" value="1"/>
</dbReference>
<evidence type="ECO:0000256" key="7">
    <source>
        <dbReference type="SAM" id="Phobius"/>
    </source>
</evidence>
<comment type="similarity">
    <text evidence="2 6">Belongs to the MIP/aquaporin (TC 1.A.8) family.</text>
</comment>
<evidence type="ECO:0000313" key="9">
    <source>
        <dbReference type="Proteomes" id="UP000285301"/>
    </source>
</evidence>
<evidence type="ECO:0000256" key="2">
    <source>
        <dbReference type="ARBA" id="ARBA00006175"/>
    </source>
</evidence>
<protein>
    <submittedName>
        <fullName evidence="8">Neurogenic protein big brain-like protein</fullName>
    </submittedName>
</protein>
<name>A0A443QZA6_9ACAR</name>
<keyword evidence="6" id="KW-0813">Transport</keyword>
<reference evidence="8 9" key="1">
    <citation type="journal article" date="2018" name="Gigascience">
        <title>Genomes of trombidid mites reveal novel predicted allergens and laterally-transferred genes associated with secondary metabolism.</title>
        <authorList>
            <person name="Dong X."/>
            <person name="Chaisiri K."/>
            <person name="Xia D."/>
            <person name="Armstrong S.D."/>
            <person name="Fang Y."/>
            <person name="Donnelly M.J."/>
            <person name="Kadowaki T."/>
            <person name="McGarry J.W."/>
            <person name="Darby A.C."/>
            <person name="Makepeace B.L."/>
        </authorList>
    </citation>
    <scope>NUCLEOTIDE SEQUENCE [LARGE SCALE GENOMIC DNA]</scope>
    <source>
        <strain evidence="8">UoL-WK</strain>
    </source>
</reference>
<evidence type="ECO:0000256" key="3">
    <source>
        <dbReference type="ARBA" id="ARBA00022692"/>
    </source>
</evidence>
<dbReference type="OrthoDB" id="3222at2759"/>
<feature type="transmembrane region" description="Helical" evidence="7">
    <location>
        <begin position="107"/>
        <end position="128"/>
    </location>
</feature>
<dbReference type="InterPro" id="IPR034294">
    <property type="entry name" value="Aquaporin_transptr"/>
</dbReference>
<dbReference type="InterPro" id="IPR023271">
    <property type="entry name" value="Aquaporin-like"/>
</dbReference>
<comment type="caution">
    <text evidence="8">The sequence shown here is derived from an EMBL/GenBank/DDBJ whole genome shotgun (WGS) entry which is preliminary data.</text>
</comment>
<evidence type="ECO:0000313" key="8">
    <source>
        <dbReference type="EMBL" id="RWS08328.1"/>
    </source>
</evidence>
<dbReference type="GO" id="GO:0015267">
    <property type="term" value="F:channel activity"/>
    <property type="evidence" value="ECO:0007669"/>
    <property type="project" value="InterPro"/>
</dbReference>
<accession>A0A443QZA6</accession>
<dbReference type="Gene3D" id="1.20.1080.10">
    <property type="entry name" value="Glycerol uptake facilitator protein"/>
    <property type="match status" value="1"/>
</dbReference>
<dbReference type="PANTHER" id="PTHR19139:SF199">
    <property type="entry name" value="MIP17260P"/>
    <property type="match status" value="1"/>
</dbReference>
<dbReference type="SUPFAM" id="SSF81338">
    <property type="entry name" value="Aquaporin-like"/>
    <property type="match status" value="1"/>
</dbReference>
<evidence type="ECO:0000256" key="1">
    <source>
        <dbReference type="ARBA" id="ARBA00004141"/>
    </source>
</evidence>
<dbReference type="Proteomes" id="UP000285301">
    <property type="component" value="Unassembled WGS sequence"/>
</dbReference>